<keyword evidence="5 8" id="KW-1133">Transmembrane helix</keyword>
<dbReference type="EMBL" id="JRZE01000003">
    <property type="protein sequence ID" value="KHF44138.1"/>
    <property type="molecule type" value="Genomic_DNA"/>
</dbReference>
<feature type="transmembrane region" description="Helical" evidence="8">
    <location>
        <begin position="335"/>
        <end position="355"/>
    </location>
</feature>
<feature type="transmembrane region" description="Helical" evidence="8">
    <location>
        <begin position="41"/>
        <end position="59"/>
    </location>
</feature>
<gene>
    <name evidence="9" type="ORF">MINT15_10200</name>
</gene>
<protein>
    <submittedName>
        <fullName evidence="9">MFS transporter permease</fullName>
    </submittedName>
</protein>
<dbReference type="InterPro" id="IPR010290">
    <property type="entry name" value="TM_effector"/>
</dbReference>
<dbReference type="PANTHER" id="PTHR23513">
    <property type="entry name" value="INTEGRAL MEMBRANE EFFLUX PROTEIN-RELATED"/>
    <property type="match status" value="1"/>
</dbReference>
<feature type="compositionally biased region" description="Low complexity" evidence="7">
    <location>
        <begin position="454"/>
        <end position="473"/>
    </location>
</feature>
<evidence type="ECO:0000256" key="4">
    <source>
        <dbReference type="ARBA" id="ARBA00022692"/>
    </source>
</evidence>
<feature type="transmembrane region" description="Helical" evidence="8">
    <location>
        <begin position="245"/>
        <end position="266"/>
    </location>
</feature>
<feature type="transmembrane region" description="Helical" evidence="8">
    <location>
        <begin position="187"/>
        <end position="213"/>
    </location>
</feature>
<evidence type="ECO:0000256" key="2">
    <source>
        <dbReference type="ARBA" id="ARBA00022448"/>
    </source>
</evidence>
<dbReference type="OMA" id="VYAPDRM"/>
<evidence type="ECO:0000256" key="6">
    <source>
        <dbReference type="ARBA" id="ARBA00023136"/>
    </source>
</evidence>
<keyword evidence="4 8" id="KW-0812">Transmembrane</keyword>
<dbReference type="SUPFAM" id="SSF103473">
    <property type="entry name" value="MFS general substrate transporter"/>
    <property type="match status" value="1"/>
</dbReference>
<proteinExistence type="predicted"/>
<dbReference type="PANTHER" id="PTHR23513:SF9">
    <property type="entry name" value="ENTEROBACTIN EXPORTER ENTS"/>
    <property type="match status" value="1"/>
</dbReference>
<evidence type="ECO:0000256" key="3">
    <source>
        <dbReference type="ARBA" id="ARBA00022475"/>
    </source>
</evidence>
<evidence type="ECO:0000256" key="7">
    <source>
        <dbReference type="SAM" id="MobiDB-lite"/>
    </source>
</evidence>
<evidence type="ECO:0000256" key="8">
    <source>
        <dbReference type="SAM" id="Phobius"/>
    </source>
</evidence>
<feature type="transmembrane region" description="Helical" evidence="8">
    <location>
        <begin position="128"/>
        <end position="149"/>
    </location>
</feature>
<evidence type="ECO:0000256" key="1">
    <source>
        <dbReference type="ARBA" id="ARBA00004429"/>
    </source>
</evidence>
<feature type="transmembrane region" description="Helical" evidence="8">
    <location>
        <begin position="406"/>
        <end position="426"/>
    </location>
</feature>
<feature type="transmembrane region" description="Helical" evidence="8">
    <location>
        <begin position="312"/>
        <end position="329"/>
    </location>
</feature>
<feature type="region of interest" description="Disordered" evidence="7">
    <location>
        <begin position="435"/>
        <end position="505"/>
    </location>
</feature>
<name>A0A837DB62_9PSEU</name>
<reference evidence="9 10" key="1">
    <citation type="submission" date="2014-10" db="EMBL/GenBank/DDBJ databases">
        <title>Genome sequence of Micropolyspora internatus JCM3315.</title>
        <authorList>
            <person name="Shin S.-K."/>
            <person name="Yi H."/>
        </authorList>
    </citation>
    <scope>NUCLEOTIDE SEQUENCE [LARGE SCALE GENOMIC DNA]</scope>
    <source>
        <strain evidence="9 10">JCM 3315</strain>
    </source>
</reference>
<accession>A0A837DB62</accession>
<dbReference type="GO" id="GO:0005886">
    <property type="term" value="C:plasma membrane"/>
    <property type="evidence" value="ECO:0007669"/>
    <property type="project" value="UniProtKB-SubCell"/>
</dbReference>
<evidence type="ECO:0000313" key="10">
    <source>
        <dbReference type="Proteomes" id="UP000030848"/>
    </source>
</evidence>
<feature type="transmembrane region" description="Helical" evidence="8">
    <location>
        <begin position="71"/>
        <end position="90"/>
    </location>
</feature>
<feature type="transmembrane region" description="Helical" evidence="8">
    <location>
        <begin position="286"/>
        <end position="305"/>
    </location>
</feature>
<organism evidence="9 10">
    <name type="scientific">Saccharomonospora viridis</name>
    <dbReference type="NCBI Taxonomy" id="1852"/>
    <lineage>
        <taxon>Bacteria</taxon>
        <taxon>Bacillati</taxon>
        <taxon>Actinomycetota</taxon>
        <taxon>Actinomycetes</taxon>
        <taxon>Pseudonocardiales</taxon>
        <taxon>Pseudonocardiaceae</taxon>
        <taxon>Saccharomonospora</taxon>
    </lineage>
</organism>
<feature type="compositionally biased region" description="Basic and acidic residues" evidence="7">
    <location>
        <begin position="444"/>
        <end position="453"/>
    </location>
</feature>
<dbReference type="Gene3D" id="1.20.1250.20">
    <property type="entry name" value="MFS general substrate transporter like domains"/>
    <property type="match status" value="1"/>
</dbReference>
<feature type="transmembrane region" description="Helical" evidence="8">
    <location>
        <begin position="375"/>
        <end position="394"/>
    </location>
</feature>
<dbReference type="AlphaFoldDB" id="A0A837DB62"/>
<comment type="caution">
    <text evidence="9">The sequence shown here is derived from an EMBL/GenBank/DDBJ whole genome shotgun (WGS) entry which is preliminary data.</text>
</comment>
<evidence type="ECO:0000256" key="5">
    <source>
        <dbReference type="ARBA" id="ARBA00022989"/>
    </source>
</evidence>
<keyword evidence="6 8" id="KW-0472">Membrane</keyword>
<keyword evidence="2" id="KW-0813">Transport</keyword>
<dbReference type="InterPro" id="IPR036259">
    <property type="entry name" value="MFS_trans_sf"/>
</dbReference>
<feature type="transmembrane region" description="Helical" evidence="8">
    <location>
        <begin position="161"/>
        <end position="181"/>
    </location>
</feature>
<comment type="subcellular location">
    <subcellularLocation>
        <location evidence="1">Cell inner membrane</location>
        <topology evidence="1">Multi-pass membrane protein</topology>
    </subcellularLocation>
</comment>
<dbReference type="Pfam" id="PF05977">
    <property type="entry name" value="MFS_3"/>
    <property type="match status" value="1"/>
</dbReference>
<dbReference type="CDD" id="cd06173">
    <property type="entry name" value="MFS_MefA_like"/>
    <property type="match status" value="1"/>
</dbReference>
<sequence>MSEQISEAPSPPRSSPGRLRKLLGSVVADRRPLRIPAFRRLWVTSIVTALGSQITAVAVPKQIYDITGSSAYVGLTGLFGLVPLLVFGLWGGAIADTVDRRVLLIVTNVGIAVTAVLLWAQAFAELGSVWLVLGLLSVNQAFFAINMPTRQAVVARVVPEHLLASAAALTSTVTTFGAVFGPMAAGALLPVVGLSTLYLVDTAALIAVLWAVWRLPALPPLSGQIRSAGIRDVIAGFRYLGTQKVLLASFVVDIIAMVAGMPRALFPELAERTFGDPPGGGFALGWLFAAIPLGAMVIGVMSGWAHRVSRQGVAVVVAIIAWGLAMVGFGLSQSLWLAVVFLALGGAADMVSAIFRQAILQTAATDEMRGRMQGAFTVVVAGGPRLADLSHGWAAAAVGTTMATSGGGLLVVVGVVVAAILLPAFWRYRAPTEAVATQTARAPKTPEDVDRSEGTSGTTEVVEVVTEGAVTSGSTEVGQTGKAGRSSGAPRSGGGESTGSTVSGE</sequence>
<dbReference type="Proteomes" id="UP000030848">
    <property type="component" value="Unassembled WGS sequence"/>
</dbReference>
<evidence type="ECO:0000313" key="9">
    <source>
        <dbReference type="EMBL" id="KHF44138.1"/>
    </source>
</evidence>
<feature type="transmembrane region" description="Helical" evidence="8">
    <location>
        <begin position="102"/>
        <end position="122"/>
    </location>
</feature>
<keyword evidence="3" id="KW-1003">Cell membrane</keyword>